<dbReference type="EMBL" id="CP122566">
    <property type="protein sequence ID" value="WGH93860.1"/>
    <property type="molecule type" value="Genomic_DNA"/>
</dbReference>
<dbReference type="PROSITE" id="PS50943">
    <property type="entry name" value="HTH_CROC1"/>
    <property type="match status" value="1"/>
</dbReference>
<dbReference type="RefSeq" id="WP_279675144.1">
    <property type="nucleotide sequence ID" value="NZ_CP122565.1"/>
</dbReference>
<dbReference type="Gene3D" id="1.10.260.40">
    <property type="entry name" value="lambda repressor-like DNA-binding domains"/>
    <property type="match status" value="1"/>
</dbReference>
<dbReference type="InterPro" id="IPR010982">
    <property type="entry name" value="Lambda_DNA-bd_dom_sf"/>
</dbReference>
<keyword evidence="3" id="KW-1185">Reference proteome</keyword>
<dbReference type="SUPFAM" id="SSF47413">
    <property type="entry name" value="lambda repressor-like DNA-binding domains"/>
    <property type="match status" value="1"/>
</dbReference>
<name>A0AAJ6AIE5_9MICC</name>
<dbReference type="SMART" id="SM00530">
    <property type="entry name" value="HTH_XRE"/>
    <property type="match status" value="1"/>
</dbReference>
<dbReference type="Proteomes" id="UP001224674">
    <property type="component" value="Chromosome"/>
</dbReference>
<protein>
    <submittedName>
        <fullName evidence="2">Helix-turn-helix transcriptional regulator</fullName>
    </submittedName>
</protein>
<accession>A0AAJ6AIE5</accession>
<dbReference type="InterPro" id="IPR001387">
    <property type="entry name" value="Cro/C1-type_HTH"/>
</dbReference>
<reference evidence="2 3" key="1">
    <citation type="submission" date="2023-03" db="EMBL/GenBank/DDBJ databases">
        <title>Complete genome sequences of several Auritidibacter ignavus strains isolated from ear infections.</title>
        <authorList>
            <person name="Baehr T."/>
            <person name="Baumhoegger A.M."/>
        </authorList>
    </citation>
    <scope>NUCLEOTIDE SEQUENCE [LARGE SCALE GENOMIC DNA]</scope>
    <source>
        <strain evidence="2 3">BABAE-6</strain>
    </source>
</reference>
<dbReference type="GO" id="GO:0003677">
    <property type="term" value="F:DNA binding"/>
    <property type="evidence" value="ECO:0007669"/>
    <property type="project" value="InterPro"/>
</dbReference>
<evidence type="ECO:0000313" key="2">
    <source>
        <dbReference type="EMBL" id="WGH93860.1"/>
    </source>
</evidence>
<feature type="domain" description="HTH cro/C1-type" evidence="1">
    <location>
        <begin position="20"/>
        <end position="79"/>
    </location>
</feature>
<sequence length="128" mass="14715">MPITYKTRLIEAEQRVAERVRELREAKGLSYHALAAQMKAVGCEIYPSAIQKTEKAGRRITVDELVGYARALNVSINELLGQNPQTEKLKESQRQAHQNALQFLDNLRDQLEHDHQQTMVNLYRNKGE</sequence>
<evidence type="ECO:0000259" key="1">
    <source>
        <dbReference type="PROSITE" id="PS50943"/>
    </source>
</evidence>
<dbReference type="Pfam" id="PF01381">
    <property type="entry name" value="HTH_3"/>
    <property type="match status" value="1"/>
</dbReference>
<dbReference type="AlphaFoldDB" id="A0AAJ6AIE5"/>
<gene>
    <name evidence="2" type="ORF">QDX21_03415</name>
</gene>
<organism evidence="2 3">
    <name type="scientific">Auritidibacter ignavus</name>
    <dbReference type="NCBI Taxonomy" id="678932"/>
    <lineage>
        <taxon>Bacteria</taxon>
        <taxon>Bacillati</taxon>
        <taxon>Actinomycetota</taxon>
        <taxon>Actinomycetes</taxon>
        <taxon>Micrococcales</taxon>
        <taxon>Micrococcaceae</taxon>
        <taxon>Auritidibacter</taxon>
    </lineage>
</organism>
<proteinExistence type="predicted"/>
<dbReference type="CDD" id="cd00093">
    <property type="entry name" value="HTH_XRE"/>
    <property type="match status" value="1"/>
</dbReference>
<evidence type="ECO:0000313" key="3">
    <source>
        <dbReference type="Proteomes" id="UP001224674"/>
    </source>
</evidence>